<name>A0A2S6F7Q4_LEGPN</name>
<comment type="caution">
    <text evidence="1">The sequence shown here is derived from an EMBL/GenBank/DDBJ whole genome shotgun (WGS) entry which is preliminary data.</text>
</comment>
<evidence type="ECO:0000313" key="2">
    <source>
        <dbReference type="Proteomes" id="UP000239239"/>
    </source>
</evidence>
<reference evidence="1 2" key="1">
    <citation type="submission" date="2018-02" db="EMBL/GenBank/DDBJ databases">
        <title>Draft genome sequences of four Legionella pneumophila clinical strains isolated in Ontario.</title>
        <authorList>
            <person name="Fortuna A."/>
            <person name="Ramnarine R."/>
            <person name="Li A."/>
            <person name="Frantz C."/>
            <person name="Mallo G."/>
        </authorList>
    </citation>
    <scope>NUCLEOTIDE SEQUENCE [LARGE SCALE GENOMIC DNA]</scope>
    <source>
        <strain evidence="1 2">LG61</strain>
    </source>
</reference>
<dbReference type="Proteomes" id="UP000239239">
    <property type="component" value="Unassembled WGS sequence"/>
</dbReference>
<evidence type="ECO:0000313" key="1">
    <source>
        <dbReference type="EMBL" id="PPK33474.1"/>
    </source>
</evidence>
<gene>
    <name evidence="1" type="ORF">C3928_01705</name>
</gene>
<dbReference type="EMBL" id="PQWY01000002">
    <property type="protein sequence ID" value="PPK33474.1"/>
    <property type="molecule type" value="Genomic_DNA"/>
</dbReference>
<dbReference type="RefSeq" id="WP_027227957.1">
    <property type="nucleotide sequence ID" value="NZ_CP017601.1"/>
</dbReference>
<organism evidence="1 2">
    <name type="scientific">Legionella pneumophila</name>
    <dbReference type="NCBI Taxonomy" id="446"/>
    <lineage>
        <taxon>Bacteria</taxon>
        <taxon>Pseudomonadati</taxon>
        <taxon>Pseudomonadota</taxon>
        <taxon>Gammaproteobacteria</taxon>
        <taxon>Legionellales</taxon>
        <taxon>Legionellaceae</taxon>
        <taxon>Legionella</taxon>
    </lineage>
</organism>
<accession>A0A2S6F7Q4</accession>
<dbReference type="AlphaFoldDB" id="A0A2S6F7Q4"/>
<sequence>MNGWTFKVFAIAFFIFIVTDMIWLGFIARNLYFDQYQQWLRLSEGQLKPIWWSALLVYLLFALSIVVFVIPLAKTSLPYAALYGALLGAIIYGVYDFTCLAIFKDFPIGMAFIDWLWGIVLCSWSSIATIYVAGYIK</sequence>
<dbReference type="InterPro" id="IPR018687">
    <property type="entry name" value="DUF2177_membr"/>
</dbReference>
<protein>
    <submittedName>
        <fullName evidence="1">DUF2177 domain-containing protein</fullName>
    </submittedName>
</protein>
<dbReference type="Pfam" id="PF09945">
    <property type="entry name" value="DUF2177"/>
    <property type="match status" value="1"/>
</dbReference>
<proteinExistence type="predicted"/>
<dbReference type="OrthoDB" id="166547at2"/>